<dbReference type="SMART" id="SM00382">
    <property type="entry name" value="AAA"/>
    <property type="match status" value="1"/>
</dbReference>
<dbReference type="GO" id="GO:0005524">
    <property type="term" value="F:ATP binding"/>
    <property type="evidence" value="ECO:0007669"/>
    <property type="project" value="UniProtKB-KW"/>
</dbReference>
<keyword evidence="1" id="KW-0813">Transport</keyword>
<name>A0A1N7JDJ5_9PROT</name>
<keyword evidence="6" id="KW-1185">Reference proteome</keyword>
<keyword evidence="3 5" id="KW-0067">ATP-binding</keyword>
<dbReference type="AlphaFoldDB" id="A0A1N7JDJ5"/>
<dbReference type="RefSeq" id="WP_076399047.1">
    <property type="nucleotide sequence ID" value="NZ_FTOA01000002.1"/>
</dbReference>
<protein>
    <submittedName>
        <fullName evidence="5">Phospholipid/cholesterol/gamma-HCH transport system ATP-binding protein</fullName>
    </submittedName>
</protein>
<evidence type="ECO:0000259" key="4">
    <source>
        <dbReference type="PROSITE" id="PS50893"/>
    </source>
</evidence>
<accession>A0A1N7JDJ5</accession>
<dbReference type="InterPro" id="IPR003593">
    <property type="entry name" value="AAA+_ATPase"/>
</dbReference>
<reference evidence="5 6" key="1">
    <citation type="submission" date="2017-01" db="EMBL/GenBank/DDBJ databases">
        <authorList>
            <person name="Mah S.A."/>
            <person name="Swanson W.J."/>
            <person name="Moy G.W."/>
            <person name="Vacquier V.D."/>
        </authorList>
    </citation>
    <scope>NUCLEOTIDE SEQUENCE [LARGE SCALE GENOMIC DNA]</scope>
    <source>
        <strain evidence="5 6">DSM 11589</strain>
    </source>
</reference>
<dbReference type="InterPro" id="IPR003439">
    <property type="entry name" value="ABC_transporter-like_ATP-bd"/>
</dbReference>
<gene>
    <name evidence="5" type="ORF">SAMN05421779_102135</name>
</gene>
<dbReference type="PANTHER" id="PTHR43023">
    <property type="entry name" value="PROTEIN TRIGALACTOSYLDIACYLGLYCEROL 3, CHLOROPLASTIC"/>
    <property type="match status" value="1"/>
</dbReference>
<proteinExistence type="predicted"/>
<dbReference type="STRING" id="80876.SAMN05421779_102135"/>
<dbReference type="EMBL" id="FTOA01000002">
    <property type="protein sequence ID" value="SIS47399.1"/>
    <property type="molecule type" value="Genomic_DNA"/>
</dbReference>
<dbReference type="Proteomes" id="UP000185678">
    <property type="component" value="Unassembled WGS sequence"/>
</dbReference>
<dbReference type="Pfam" id="PF00005">
    <property type="entry name" value="ABC_tran"/>
    <property type="match status" value="1"/>
</dbReference>
<keyword evidence="2" id="KW-0547">Nucleotide-binding</keyword>
<organism evidence="5 6">
    <name type="scientific">Insolitispirillum peregrinum</name>
    <dbReference type="NCBI Taxonomy" id="80876"/>
    <lineage>
        <taxon>Bacteria</taxon>
        <taxon>Pseudomonadati</taxon>
        <taxon>Pseudomonadota</taxon>
        <taxon>Alphaproteobacteria</taxon>
        <taxon>Rhodospirillales</taxon>
        <taxon>Novispirillaceae</taxon>
        <taxon>Insolitispirillum</taxon>
    </lineage>
</organism>
<dbReference type="PANTHER" id="PTHR43023:SF3">
    <property type="entry name" value="PROTEIN TRIGALACTOSYLDIACYLGLYCEROL 3, CHLOROPLASTIC"/>
    <property type="match status" value="1"/>
</dbReference>
<dbReference type="OrthoDB" id="9802264at2"/>
<sequence length="265" mass="28924">MSTESVIAVESLVTHYGSRQILKNVSLEVRAGEILVIMGGSGSGKSTLLNHLLGLLRPTSGNVHILGQDINTIPDIELTLLRQKIGVAFQGGALFSSLSVLENILLPLREHTRLDRMTMEIMARLKMEVVNLAGFDALMPAELSGGMIKRAALARAIVMDPRILFCDEPSAGLDPVVAAQIDDLILDLRDAMAMSVVVVTHELDSAFKIADRICVLDQGEILAIGSVPEIRAHPNERIQNLLNRRVKPVDLDPEEYLRRLTGGRL</sequence>
<dbReference type="InterPro" id="IPR027417">
    <property type="entry name" value="P-loop_NTPase"/>
</dbReference>
<evidence type="ECO:0000313" key="6">
    <source>
        <dbReference type="Proteomes" id="UP000185678"/>
    </source>
</evidence>
<dbReference type="Gene3D" id="3.40.50.300">
    <property type="entry name" value="P-loop containing nucleotide triphosphate hydrolases"/>
    <property type="match status" value="1"/>
</dbReference>
<dbReference type="SUPFAM" id="SSF52540">
    <property type="entry name" value="P-loop containing nucleoside triphosphate hydrolases"/>
    <property type="match status" value="1"/>
</dbReference>
<evidence type="ECO:0000313" key="5">
    <source>
        <dbReference type="EMBL" id="SIS47399.1"/>
    </source>
</evidence>
<evidence type="ECO:0000256" key="1">
    <source>
        <dbReference type="ARBA" id="ARBA00022448"/>
    </source>
</evidence>
<feature type="domain" description="ABC transporter" evidence="4">
    <location>
        <begin position="7"/>
        <end position="243"/>
    </location>
</feature>
<evidence type="ECO:0000256" key="2">
    <source>
        <dbReference type="ARBA" id="ARBA00022741"/>
    </source>
</evidence>
<dbReference type="PROSITE" id="PS50893">
    <property type="entry name" value="ABC_TRANSPORTER_2"/>
    <property type="match status" value="1"/>
</dbReference>
<evidence type="ECO:0000256" key="3">
    <source>
        <dbReference type="ARBA" id="ARBA00022840"/>
    </source>
</evidence>
<dbReference type="InterPro" id="IPR017871">
    <property type="entry name" value="ABC_transporter-like_CS"/>
</dbReference>
<dbReference type="GO" id="GO:0016887">
    <property type="term" value="F:ATP hydrolysis activity"/>
    <property type="evidence" value="ECO:0007669"/>
    <property type="project" value="InterPro"/>
</dbReference>
<dbReference type="PROSITE" id="PS00211">
    <property type="entry name" value="ABC_TRANSPORTER_1"/>
    <property type="match status" value="1"/>
</dbReference>